<dbReference type="PANTHER" id="PTHR24421">
    <property type="entry name" value="NITRATE/NITRITE SENSOR PROTEIN NARX-RELATED"/>
    <property type="match status" value="1"/>
</dbReference>
<keyword evidence="5" id="KW-0547">Nucleotide-binding</keyword>
<gene>
    <name evidence="11" type="ORF">FHX39_002984</name>
</gene>
<dbReference type="Gene3D" id="1.20.5.1930">
    <property type="match status" value="1"/>
</dbReference>
<name>A0A7W5P7Y8_9ACTN</name>
<keyword evidence="9" id="KW-0812">Transmembrane</keyword>
<feature type="transmembrane region" description="Helical" evidence="9">
    <location>
        <begin position="34"/>
        <end position="52"/>
    </location>
</feature>
<dbReference type="EC" id="2.7.13.3" evidence="2"/>
<feature type="transmembrane region" description="Helical" evidence="9">
    <location>
        <begin position="58"/>
        <end position="91"/>
    </location>
</feature>
<evidence type="ECO:0000256" key="2">
    <source>
        <dbReference type="ARBA" id="ARBA00012438"/>
    </source>
</evidence>
<protein>
    <recommendedName>
        <fullName evidence="2">histidine kinase</fullName>
        <ecNumber evidence="2">2.7.13.3</ecNumber>
    </recommendedName>
</protein>
<keyword evidence="6 11" id="KW-0418">Kinase</keyword>
<dbReference type="GO" id="GO:0005524">
    <property type="term" value="F:ATP binding"/>
    <property type="evidence" value="ECO:0007669"/>
    <property type="project" value="UniProtKB-KW"/>
</dbReference>
<organism evidence="11 12">
    <name type="scientific">Microlunatus antarcticus</name>
    <dbReference type="NCBI Taxonomy" id="53388"/>
    <lineage>
        <taxon>Bacteria</taxon>
        <taxon>Bacillati</taxon>
        <taxon>Actinomycetota</taxon>
        <taxon>Actinomycetes</taxon>
        <taxon>Propionibacteriales</taxon>
        <taxon>Propionibacteriaceae</taxon>
        <taxon>Microlunatus</taxon>
    </lineage>
</organism>
<dbReference type="Proteomes" id="UP000565572">
    <property type="component" value="Unassembled WGS sequence"/>
</dbReference>
<dbReference type="InterPro" id="IPR011712">
    <property type="entry name" value="Sig_transdc_His_kin_sub3_dim/P"/>
</dbReference>
<keyword evidence="4" id="KW-0808">Transferase</keyword>
<dbReference type="RefSeq" id="WP_183339663.1">
    <property type="nucleotide sequence ID" value="NZ_JACHZG010000001.1"/>
</dbReference>
<accession>A0A7W5P7Y8</accession>
<dbReference type="AlphaFoldDB" id="A0A7W5P7Y8"/>
<evidence type="ECO:0000256" key="4">
    <source>
        <dbReference type="ARBA" id="ARBA00022679"/>
    </source>
</evidence>
<reference evidence="11 12" key="1">
    <citation type="submission" date="2020-08" db="EMBL/GenBank/DDBJ databases">
        <title>Sequencing the genomes of 1000 actinobacteria strains.</title>
        <authorList>
            <person name="Klenk H.-P."/>
        </authorList>
    </citation>
    <scope>NUCLEOTIDE SEQUENCE [LARGE SCALE GENOMIC DNA]</scope>
    <source>
        <strain evidence="11 12">DSM 11053</strain>
    </source>
</reference>
<dbReference type="InterPro" id="IPR050482">
    <property type="entry name" value="Sensor_HK_TwoCompSys"/>
</dbReference>
<dbReference type="SUPFAM" id="SSF55874">
    <property type="entry name" value="ATPase domain of HSP90 chaperone/DNA topoisomerase II/histidine kinase"/>
    <property type="match status" value="1"/>
</dbReference>
<feature type="transmembrane region" description="Helical" evidence="9">
    <location>
        <begin position="12"/>
        <end position="29"/>
    </location>
</feature>
<comment type="catalytic activity">
    <reaction evidence="1">
        <text>ATP + protein L-histidine = ADP + protein N-phospho-L-histidine.</text>
        <dbReference type="EC" id="2.7.13.3"/>
    </reaction>
</comment>
<keyword evidence="9" id="KW-0472">Membrane</keyword>
<dbReference type="InterPro" id="IPR036890">
    <property type="entry name" value="HATPase_C_sf"/>
</dbReference>
<sequence>MSERRGDVLPDLVWLVPVVLAVVATCVTTDQLPVVAPLLAVAVAPWVLVAVGRPPRSWLLVVLGLTPVVAILVVDELNASVFLGTTVLCLLASRADRTGQLVALAAAGIVLPFASLASRSFNEGVFYFAIGNLFGIVVGMLLGRSRRLDAQLRTADARLAALSAQEERTRLARDVHDLVAHSLTVVVLQVGGARRVLRADPARAEQALAEAEQMCRESLDGIREVVGLLRAGDEAPGAAVDLVRLVETYRAAGVEVDLEADERTDALPLLVRGTLYRVVQEALANAARYRSPGAAVSVRTLVDDGGATVVVANAGSPGQRSGPGGYGLAGLREQVTALGGTLSSGPTGDRWVVECRLPQDVTARAGLVVR</sequence>
<dbReference type="CDD" id="cd16917">
    <property type="entry name" value="HATPase_UhpB-NarQ-NarX-like"/>
    <property type="match status" value="1"/>
</dbReference>
<evidence type="ECO:0000256" key="3">
    <source>
        <dbReference type="ARBA" id="ARBA00022553"/>
    </source>
</evidence>
<dbReference type="EMBL" id="JACHZG010000001">
    <property type="protein sequence ID" value="MBB3328040.1"/>
    <property type="molecule type" value="Genomic_DNA"/>
</dbReference>
<keyword evidence="12" id="KW-1185">Reference proteome</keyword>
<dbReference type="GO" id="GO:0000155">
    <property type="term" value="F:phosphorelay sensor kinase activity"/>
    <property type="evidence" value="ECO:0007669"/>
    <property type="project" value="InterPro"/>
</dbReference>
<dbReference type="Gene3D" id="3.30.565.10">
    <property type="entry name" value="Histidine kinase-like ATPase, C-terminal domain"/>
    <property type="match status" value="1"/>
</dbReference>
<dbReference type="GO" id="GO:0016020">
    <property type="term" value="C:membrane"/>
    <property type="evidence" value="ECO:0007669"/>
    <property type="project" value="InterPro"/>
</dbReference>
<comment type="caution">
    <text evidence="11">The sequence shown here is derived from an EMBL/GenBank/DDBJ whole genome shotgun (WGS) entry which is preliminary data.</text>
</comment>
<evidence type="ECO:0000256" key="9">
    <source>
        <dbReference type="SAM" id="Phobius"/>
    </source>
</evidence>
<dbReference type="PANTHER" id="PTHR24421:SF10">
    <property type="entry name" value="NITRATE_NITRITE SENSOR PROTEIN NARQ"/>
    <property type="match status" value="1"/>
</dbReference>
<feature type="domain" description="Signal transduction histidine kinase subgroup 3 dimerisation and phosphoacceptor" evidence="10">
    <location>
        <begin position="167"/>
        <end position="233"/>
    </location>
</feature>
<keyword evidence="7" id="KW-0067">ATP-binding</keyword>
<feature type="transmembrane region" description="Helical" evidence="9">
    <location>
        <begin position="124"/>
        <end position="143"/>
    </location>
</feature>
<evidence type="ECO:0000256" key="8">
    <source>
        <dbReference type="ARBA" id="ARBA00023012"/>
    </source>
</evidence>
<dbReference type="GO" id="GO:0046983">
    <property type="term" value="F:protein dimerization activity"/>
    <property type="evidence" value="ECO:0007669"/>
    <property type="project" value="InterPro"/>
</dbReference>
<evidence type="ECO:0000313" key="11">
    <source>
        <dbReference type="EMBL" id="MBB3328040.1"/>
    </source>
</evidence>
<evidence type="ECO:0000256" key="1">
    <source>
        <dbReference type="ARBA" id="ARBA00000085"/>
    </source>
</evidence>
<keyword evidence="9" id="KW-1133">Transmembrane helix</keyword>
<evidence type="ECO:0000256" key="5">
    <source>
        <dbReference type="ARBA" id="ARBA00022741"/>
    </source>
</evidence>
<evidence type="ECO:0000256" key="6">
    <source>
        <dbReference type="ARBA" id="ARBA00022777"/>
    </source>
</evidence>
<proteinExistence type="predicted"/>
<evidence type="ECO:0000313" key="12">
    <source>
        <dbReference type="Proteomes" id="UP000565572"/>
    </source>
</evidence>
<evidence type="ECO:0000259" key="10">
    <source>
        <dbReference type="Pfam" id="PF07730"/>
    </source>
</evidence>
<evidence type="ECO:0000256" key="7">
    <source>
        <dbReference type="ARBA" id="ARBA00022840"/>
    </source>
</evidence>
<dbReference type="Pfam" id="PF07730">
    <property type="entry name" value="HisKA_3"/>
    <property type="match status" value="1"/>
</dbReference>
<keyword evidence="8" id="KW-0902">Two-component regulatory system</keyword>
<keyword evidence="3" id="KW-0597">Phosphoprotein</keyword>
<feature type="transmembrane region" description="Helical" evidence="9">
    <location>
        <begin position="98"/>
        <end position="118"/>
    </location>
</feature>